<keyword evidence="1" id="KW-0472">Membrane</keyword>
<dbReference type="InterPro" id="IPR013686">
    <property type="entry name" value="Polypept-transport_assoc_ShlB"/>
</dbReference>
<dbReference type="InterPro" id="IPR005565">
    <property type="entry name" value="Hemolysn_activator_HlyB_C"/>
</dbReference>
<keyword evidence="2" id="KW-0812">Transmembrane</keyword>
<feature type="domain" description="ShlB POTRA" evidence="7">
    <location>
        <begin position="150"/>
        <end position="203"/>
    </location>
</feature>
<feature type="domain" description="Haemolysin activator HlyB C-terminal" evidence="5">
    <location>
        <begin position="208"/>
        <end position="521"/>
    </location>
</feature>
<dbReference type="PIRSF" id="PIRSF029745">
    <property type="entry name" value="FhaC"/>
    <property type="match status" value="1"/>
</dbReference>
<keyword evidence="1" id="KW-1134">Transmembrane beta strand</keyword>
<dbReference type="PANTHER" id="PTHR34597:SF3">
    <property type="entry name" value="OUTER MEMBRANE TRANSPORTER CDIB"/>
    <property type="match status" value="1"/>
</dbReference>
<feature type="signal peptide" evidence="4">
    <location>
        <begin position="1"/>
        <end position="19"/>
    </location>
</feature>
<dbReference type="Pfam" id="PF08479">
    <property type="entry name" value="POTRA_2"/>
    <property type="match status" value="1"/>
</dbReference>
<organism evidence="8 9">
    <name type="scientific">Mixta gaviniae</name>
    <dbReference type="NCBI Taxonomy" id="665914"/>
    <lineage>
        <taxon>Bacteria</taxon>
        <taxon>Pseudomonadati</taxon>
        <taxon>Pseudomonadota</taxon>
        <taxon>Gammaproteobacteria</taxon>
        <taxon>Enterobacterales</taxon>
        <taxon>Erwiniaceae</taxon>
        <taxon>Mixta</taxon>
    </lineage>
</organism>
<dbReference type="GO" id="GO:0098046">
    <property type="term" value="C:type V protein secretion system complex"/>
    <property type="evidence" value="ECO:0007669"/>
    <property type="project" value="TreeGrafter"/>
</dbReference>
<dbReference type="AlphaFoldDB" id="A0A2L0IJF7"/>
<evidence type="ECO:0000256" key="4">
    <source>
        <dbReference type="SAM" id="SignalP"/>
    </source>
</evidence>
<dbReference type="PANTHER" id="PTHR34597">
    <property type="entry name" value="SLR1661 PROTEIN"/>
    <property type="match status" value="1"/>
</dbReference>
<dbReference type="Pfam" id="PF03865">
    <property type="entry name" value="ShlB"/>
    <property type="match status" value="1"/>
</dbReference>
<keyword evidence="9" id="KW-1185">Reference proteome</keyword>
<dbReference type="InterPro" id="IPR035251">
    <property type="entry name" value="ShlB_POTRA"/>
</dbReference>
<keyword evidence="3" id="KW-0998">Cell outer membrane</keyword>
<evidence type="ECO:0000256" key="1">
    <source>
        <dbReference type="ARBA" id="ARBA00022452"/>
    </source>
</evidence>
<sequence length="557" mass="62412">MGYWLLFPALLILPVRSFASSAAVMIEQQSLHQQAQQKARQQSLATTGRAVQGSVTADGDEAGAFIDTEECLKITRIRLENQHDLPFWLSLQRIADRAVGRCLNAPNVRHLVRLLENRMMKAGYITSRVSVPQQQAGDGDLRLRIDIGRVGNIAFSTGSSDNVRLAAALPLHPGDRLDLRAVEQGLENMQRIPHADVAIQLAPGARPGSSDITITRRQSRGWRAAFWLDDAGSRYTGRYQGGVAFYLDNPLALNDLFYLSCSRTLDNQPQRGSRSYALWYSAPYGYWLLDLYASANRYSQPLSGDLADYAWRGNSDNLSVQLGRLLHRDATQKTTLSARVSQRRYRYFLNDTEIALQQKTLTHLHLALAHRHYLLNGAVDATLGLQRNTPWFGSRPTAEMRYSGYHRAGRLATLDLQAWLPFQLAGGSMSYQPRLLLQAAPDKLVTQDRFSIGGRWSVRGFDGERSLTGSSGWFLSHTLTLDLPQRDRQLYIGADYGRILRRDDGAEPGKELAGGVVGLRGERWRTGYHLFAGAPLWKPAGFRTNALTLGFHLQWEY</sequence>
<accession>A0A2L0IJF7</accession>
<evidence type="ECO:0000313" key="9">
    <source>
        <dbReference type="Proteomes" id="UP000238365"/>
    </source>
</evidence>
<evidence type="ECO:0000256" key="3">
    <source>
        <dbReference type="ARBA" id="ARBA00023237"/>
    </source>
</evidence>
<dbReference type="KEGG" id="pgz:C2E15_17465"/>
<feature type="domain" description="Polypeptide-transport-associated ShlB-type" evidence="6">
    <location>
        <begin position="73"/>
        <end position="145"/>
    </location>
</feature>
<evidence type="ECO:0000259" key="6">
    <source>
        <dbReference type="Pfam" id="PF08479"/>
    </source>
</evidence>
<evidence type="ECO:0000313" key="8">
    <source>
        <dbReference type="EMBL" id="AUX94685.1"/>
    </source>
</evidence>
<dbReference type="Proteomes" id="UP000238365">
    <property type="component" value="Chromosome"/>
</dbReference>
<dbReference type="GO" id="GO:0046819">
    <property type="term" value="P:protein secretion by the type V secretion system"/>
    <property type="evidence" value="ECO:0007669"/>
    <property type="project" value="TreeGrafter"/>
</dbReference>
<name>A0A2L0IJF7_9GAMM</name>
<dbReference type="Gene3D" id="2.40.160.50">
    <property type="entry name" value="membrane protein fhac: a member of the omp85/tpsb transporter family"/>
    <property type="match status" value="1"/>
</dbReference>
<keyword evidence="4" id="KW-0732">Signal</keyword>
<reference evidence="8 9" key="1">
    <citation type="submission" date="2018-01" db="EMBL/GenBank/DDBJ databases">
        <title>Complete and assembled Genome of Pantoea gaviniae DSM22758T.</title>
        <authorList>
            <person name="Stevens M.J.A."/>
            <person name="Zurfluh K."/>
            <person name="Stephan R."/>
        </authorList>
    </citation>
    <scope>NUCLEOTIDE SEQUENCE [LARGE SCALE GENOMIC DNA]</scope>
    <source>
        <strain evidence="8 9">DSM 22758</strain>
    </source>
</reference>
<dbReference type="GO" id="GO:0008320">
    <property type="term" value="F:protein transmembrane transporter activity"/>
    <property type="evidence" value="ECO:0007669"/>
    <property type="project" value="TreeGrafter"/>
</dbReference>
<feature type="chain" id="PRO_5014992293" evidence="4">
    <location>
        <begin position="20"/>
        <end position="557"/>
    </location>
</feature>
<dbReference type="RefSeq" id="WP_104958497.1">
    <property type="nucleotide sequence ID" value="NZ_CP026377.1"/>
</dbReference>
<dbReference type="InterPro" id="IPR051544">
    <property type="entry name" value="TPS_OM_transporter"/>
</dbReference>
<evidence type="ECO:0000256" key="2">
    <source>
        <dbReference type="ARBA" id="ARBA00022692"/>
    </source>
</evidence>
<dbReference type="InterPro" id="IPR027282">
    <property type="entry name" value="TPS"/>
</dbReference>
<evidence type="ECO:0000259" key="5">
    <source>
        <dbReference type="Pfam" id="PF03865"/>
    </source>
</evidence>
<proteinExistence type="predicted"/>
<dbReference type="EMBL" id="CP026377">
    <property type="protein sequence ID" value="AUX94685.1"/>
    <property type="molecule type" value="Genomic_DNA"/>
</dbReference>
<dbReference type="Gene3D" id="3.10.20.310">
    <property type="entry name" value="membrane protein fhac"/>
    <property type="match status" value="1"/>
</dbReference>
<evidence type="ECO:0000259" key="7">
    <source>
        <dbReference type="Pfam" id="PF17287"/>
    </source>
</evidence>
<protein>
    <submittedName>
        <fullName evidence="8">ShlB/FhaC/HecB family hemolysin secretion/activation protein</fullName>
    </submittedName>
</protein>
<dbReference type="Pfam" id="PF17287">
    <property type="entry name" value="POTRA_3"/>
    <property type="match status" value="1"/>
</dbReference>
<gene>
    <name evidence="8" type="ORF">C2E15_17465</name>
</gene>